<dbReference type="SUPFAM" id="SSF46785">
    <property type="entry name" value="Winged helix' DNA-binding domain"/>
    <property type="match status" value="2"/>
</dbReference>
<evidence type="ECO:0000259" key="6">
    <source>
        <dbReference type="PROSITE" id="PS50931"/>
    </source>
</evidence>
<evidence type="ECO:0000256" key="2">
    <source>
        <dbReference type="ARBA" id="ARBA00023015"/>
    </source>
</evidence>
<sequence>MNGKQLRYITAIAETGSIRGGAELLGKDASTMARTLKKMEQDFNVRLFRRTPEGLRTTPEGEAVLGIMEEIVRSCGVLSGGEALPGNEVLSSGEALSDNEVLPCGEALSGKEVLPSGEALPGSEVLPGSEALPGKEALPGNEALPGSEVLPDSEALPGTKALPACPAGSNLTEQEICYLLTIRDCGSISRAASELYIAQPSLSQVLRQVEAEFGLTIFKRTSRGVEATAEGQALLDRLYAIRGLYRRLELTVEEFQDMKRGTITFGVPQNLGAYLLPMVLPAFSAQYPGIRVRFRENNSMELDRLLLADKTDFSIMHFQEENAALAYEAFFDDPFYLVIPGGMTGRFGFPEGRKLLAEDLQPLRNAPFIMVARGQKLRQVADQILETCGIAPDIRFETKSMETAKRLAAAGLGVTFLPGSYLTLYSGMEGLACFQLDESLGASWQLVAAYPKKGGLSRSAREFLRILGDCLADHSA</sequence>
<dbReference type="Proteomes" id="UP000283880">
    <property type="component" value="Unassembled WGS sequence"/>
</dbReference>
<evidence type="ECO:0000256" key="5">
    <source>
        <dbReference type="SAM" id="MobiDB-lite"/>
    </source>
</evidence>
<dbReference type="InterPro" id="IPR005119">
    <property type="entry name" value="LysR_subst-bd"/>
</dbReference>
<dbReference type="SUPFAM" id="SSF53850">
    <property type="entry name" value="Periplasmic binding protein-like II"/>
    <property type="match status" value="1"/>
</dbReference>
<dbReference type="InterPro" id="IPR036390">
    <property type="entry name" value="WH_DNA-bd_sf"/>
</dbReference>
<feature type="domain" description="HTH lysR-type" evidence="6">
    <location>
        <begin position="178"/>
        <end position="228"/>
    </location>
</feature>
<dbReference type="Gene3D" id="3.40.190.290">
    <property type="match status" value="1"/>
</dbReference>
<protein>
    <submittedName>
        <fullName evidence="7">LysR family transcriptional regulator</fullName>
    </submittedName>
</protein>
<evidence type="ECO:0000256" key="3">
    <source>
        <dbReference type="ARBA" id="ARBA00023125"/>
    </source>
</evidence>
<name>A0A413FBP7_9FIRM</name>
<dbReference type="Gene3D" id="1.10.10.10">
    <property type="entry name" value="Winged helix-like DNA-binding domain superfamily/Winged helix DNA-binding domain"/>
    <property type="match status" value="2"/>
</dbReference>
<dbReference type="GO" id="GO:0005829">
    <property type="term" value="C:cytosol"/>
    <property type="evidence" value="ECO:0007669"/>
    <property type="project" value="TreeGrafter"/>
</dbReference>
<dbReference type="RefSeq" id="WP_007710923.1">
    <property type="nucleotide sequence ID" value="NZ_JAWYJI010000132.1"/>
</dbReference>
<keyword evidence="3" id="KW-0238">DNA-binding</keyword>
<organism evidence="7 8">
    <name type="scientific">Enterocloster asparagiformis</name>
    <dbReference type="NCBI Taxonomy" id="333367"/>
    <lineage>
        <taxon>Bacteria</taxon>
        <taxon>Bacillati</taxon>
        <taxon>Bacillota</taxon>
        <taxon>Clostridia</taxon>
        <taxon>Lachnospirales</taxon>
        <taxon>Lachnospiraceae</taxon>
        <taxon>Enterocloster</taxon>
    </lineage>
</organism>
<comment type="similarity">
    <text evidence="1">Belongs to the LysR transcriptional regulatory family.</text>
</comment>
<dbReference type="CDD" id="cd05466">
    <property type="entry name" value="PBP2_LTTR_substrate"/>
    <property type="match status" value="1"/>
</dbReference>
<evidence type="ECO:0000313" key="7">
    <source>
        <dbReference type="EMBL" id="RGX26570.1"/>
    </source>
</evidence>
<evidence type="ECO:0000256" key="4">
    <source>
        <dbReference type="ARBA" id="ARBA00023163"/>
    </source>
</evidence>
<gene>
    <name evidence="7" type="ORF">DWV29_18485</name>
</gene>
<proteinExistence type="inferred from homology"/>
<dbReference type="InterPro" id="IPR050950">
    <property type="entry name" value="HTH-type_LysR_regulators"/>
</dbReference>
<reference evidence="7 8" key="1">
    <citation type="submission" date="2018-08" db="EMBL/GenBank/DDBJ databases">
        <title>A genome reference for cultivated species of the human gut microbiota.</title>
        <authorList>
            <person name="Zou Y."/>
            <person name="Xue W."/>
            <person name="Luo G."/>
        </authorList>
    </citation>
    <scope>NUCLEOTIDE SEQUENCE [LARGE SCALE GENOMIC DNA]</scope>
    <source>
        <strain evidence="7 8">AF04-15</strain>
    </source>
</reference>
<feature type="region of interest" description="Disordered" evidence="5">
    <location>
        <begin position="119"/>
        <end position="152"/>
    </location>
</feature>
<comment type="caution">
    <text evidence="7">The sequence shown here is derived from an EMBL/GenBank/DDBJ whole genome shotgun (WGS) entry which is preliminary data.</text>
</comment>
<dbReference type="InterPro" id="IPR000847">
    <property type="entry name" value="LysR_HTH_N"/>
</dbReference>
<dbReference type="OrthoDB" id="9803735at2"/>
<dbReference type="GO" id="GO:0003700">
    <property type="term" value="F:DNA-binding transcription factor activity"/>
    <property type="evidence" value="ECO:0007669"/>
    <property type="project" value="InterPro"/>
</dbReference>
<accession>A0A413FBP7</accession>
<dbReference type="AlphaFoldDB" id="A0A413FBP7"/>
<dbReference type="Pfam" id="PF03466">
    <property type="entry name" value="LysR_substrate"/>
    <property type="match status" value="1"/>
</dbReference>
<dbReference type="Pfam" id="PF00126">
    <property type="entry name" value="HTH_1"/>
    <property type="match status" value="2"/>
</dbReference>
<keyword evidence="4" id="KW-0804">Transcription</keyword>
<dbReference type="InterPro" id="IPR036388">
    <property type="entry name" value="WH-like_DNA-bd_sf"/>
</dbReference>
<keyword evidence="2" id="KW-0805">Transcription regulation</keyword>
<dbReference type="PROSITE" id="PS50931">
    <property type="entry name" value="HTH_LYSR"/>
    <property type="match status" value="2"/>
</dbReference>
<feature type="domain" description="HTH lysR-type" evidence="6">
    <location>
        <begin position="1"/>
        <end position="58"/>
    </location>
</feature>
<dbReference type="EMBL" id="QSBM01000015">
    <property type="protein sequence ID" value="RGX26570.1"/>
    <property type="molecule type" value="Genomic_DNA"/>
</dbReference>
<evidence type="ECO:0000313" key="8">
    <source>
        <dbReference type="Proteomes" id="UP000283880"/>
    </source>
</evidence>
<dbReference type="PRINTS" id="PR00039">
    <property type="entry name" value="HTHLYSR"/>
</dbReference>
<evidence type="ECO:0000256" key="1">
    <source>
        <dbReference type="ARBA" id="ARBA00009437"/>
    </source>
</evidence>
<dbReference type="GO" id="GO:0003677">
    <property type="term" value="F:DNA binding"/>
    <property type="evidence" value="ECO:0007669"/>
    <property type="project" value="UniProtKB-KW"/>
</dbReference>
<dbReference type="PANTHER" id="PTHR30419">
    <property type="entry name" value="HTH-TYPE TRANSCRIPTIONAL REGULATOR YBHD"/>
    <property type="match status" value="1"/>
</dbReference>